<dbReference type="EMBL" id="JACVVK020000008">
    <property type="protein sequence ID" value="KAK7505899.1"/>
    <property type="molecule type" value="Genomic_DNA"/>
</dbReference>
<name>A0ABD0M3I2_9CAEN</name>
<evidence type="ECO:0000256" key="1">
    <source>
        <dbReference type="SAM" id="MobiDB-lite"/>
    </source>
</evidence>
<evidence type="ECO:0000259" key="2">
    <source>
        <dbReference type="Pfam" id="PF18755"/>
    </source>
</evidence>
<reference evidence="3 4" key="1">
    <citation type="journal article" date="2023" name="Sci. Data">
        <title>Genome assembly of the Korean intertidal mud-creeper Batillaria attramentaria.</title>
        <authorList>
            <person name="Patra A.K."/>
            <person name="Ho P.T."/>
            <person name="Jun S."/>
            <person name="Lee S.J."/>
            <person name="Kim Y."/>
            <person name="Won Y.J."/>
        </authorList>
    </citation>
    <scope>NUCLEOTIDE SEQUENCE [LARGE SCALE GENOMIC DNA]</scope>
    <source>
        <strain evidence="3">Wonlab-2016</strain>
    </source>
</reference>
<feature type="domain" description="RAMA" evidence="2">
    <location>
        <begin position="880"/>
        <end position="973"/>
    </location>
</feature>
<sequence>MTTEENEDPTQSPCYDTYASQSLFTPATTTGDNMSTTRECCSCGRTVCEPTPQQTCDTMEDKPQQRFEGPCNLQLQDSQNNRSEIQLCTQVHVPKKRTQQSSSADSTNHVENDRKSSCQVVSNTVTTLEDYNDMDSCSVSCLQPVVTHYSGSNMKPDTLLHLDLPCSPESASLQDPTGAPTTRVHEIYMSRCSIQNSNDVTTEGTNADSIVIRDARSCRPSGSNFFPVISLDETFPSAAKRCRADVGINALSKRAATSNVSTIYNAPSVSKDLDPRNRHSFPGHAVCGDLGLSAIHHDDHAEYATNKPQHNRRDEVGRLPFAESYDRGKGGDEMRDDLSDETVPPDDMVLDEETGLFQMCTRKRKSLSADAGTLSAVNARGHLNVAQSHWLAVSVQQIHSTVCAKDTAAHSSLLRPNTLLLEQQGQLGLNAASTAQTFQEATSATQLTCSTQILVRSKDHADGDRYSVNPSSPNSNKNENCSIDEKQAPGKQDLLEQEEEEVDGCTQLSQSILRPVPYLVQKTVVVHEINDRGFDMEHCKPEEQVVENVLEDSSTSVQEAAHHPSDNTGKQFKDKSGNILPEIHKREDSVFADSNRVGTSWTQNSTKQDHNPSSGSEVFASVVVSTDQCSAHLAETPLPDTGVSSDKAVRNTTVIALSDRCEEGIEGNDLLSYAARMKMLNSVNRSGTEVAVGDNKTTELKGTVIDSATIETPSWENCKQTQACLSPESTDLEHTATNTQRKQDVFAVEPSTTPTPVILKIVRAQPHTPRNNQTKTSSSEFAAVPAETQTKQVPLVVNCKRPVSPSSTVTSMADVFPVSSKELLRRMAEKSTKTTVEPDRASETCTRTLPSSCGLMAAPCYRGTTEMEPAKEPDGGSAKVPRKAQMPRKFADLVTAGIVNPGNLNLSLQWKGCEKKASVHEDGRVKDSTGLMFSTPITWYRAVTGFQHAKRSTAYAEILHEGQTLTSLCQQPLASRSVKQVPGGKASGLQVRSQHPCNPTPPNPAILANCLSTQLPGYCSKQREALSVSHPSSETARESELVGGFAGVSSETSRTAKKTEISVFLAREANGEKVNVFKKCLSAQAIISSIRRLKLVSDEEICSHSVDSQLARFWAADFASIQMSESVWASVNDWS</sequence>
<feature type="compositionally biased region" description="Basic and acidic residues" evidence="1">
    <location>
        <begin position="560"/>
        <end position="575"/>
    </location>
</feature>
<gene>
    <name evidence="3" type="ORF">BaRGS_00002621</name>
</gene>
<feature type="region of interest" description="Disordered" evidence="1">
    <location>
        <begin position="551"/>
        <end position="575"/>
    </location>
</feature>
<feature type="region of interest" description="Disordered" evidence="1">
    <location>
        <begin position="302"/>
        <end position="348"/>
    </location>
</feature>
<comment type="caution">
    <text evidence="3">The sequence shown here is derived from an EMBL/GenBank/DDBJ whole genome shotgun (WGS) entry which is preliminary data.</text>
</comment>
<keyword evidence="4" id="KW-1185">Reference proteome</keyword>
<protein>
    <recommendedName>
        <fullName evidence="2">RAMA domain-containing protein</fullName>
    </recommendedName>
</protein>
<dbReference type="Proteomes" id="UP001519460">
    <property type="component" value="Unassembled WGS sequence"/>
</dbReference>
<organism evidence="3 4">
    <name type="scientific">Batillaria attramentaria</name>
    <dbReference type="NCBI Taxonomy" id="370345"/>
    <lineage>
        <taxon>Eukaryota</taxon>
        <taxon>Metazoa</taxon>
        <taxon>Spiralia</taxon>
        <taxon>Lophotrochozoa</taxon>
        <taxon>Mollusca</taxon>
        <taxon>Gastropoda</taxon>
        <taxon>Caenogastropoda</taxon>
        <taxon>Sorbeoconcha</taxon>
        <taxon>Cerithioidea</taxon>
        <taxon>Batillariidae</taxon>
        <taxon>Batillaria</taxon>
    </lineage>
</organism>
<dbReference type="Pfam" id="PF18755">
    <property type="entry name" value="RAMA"/>
    <property type="match status" value="1"/>
</dbReference>
<dbReference type="InterPro" id="IPR040843">
    <property type="entry name" value="RAMA"/>
</dbReference>
<evidence type="ECO:0000313" key="4">
    <source>
        <dbReference type="Proteomes" id="UP001519460"/>
    </source>
</evidence>
<feature type="region of interest" description="Disordered" evidence="1">
    <location>
        <begin position="460"/>
        <end position="488"/>
    </location>
</feature>
<evidence type="ECO:0000313" key="3">
    <source>
        <dbReference type="EMBL" id="KAK7505899.1"/>
    </source>
</evidence>
<proteinExistence type="predicted"/>
<dbReference type="AlphaFoldDB" id="A0ABD0M3I2"/>
<accession>A0ABD0M3I2</accession>
<feature type="region of interest" description="Disordered" evidence="1">
    <location>
        <begin position="92"/>
        <end position="115"/>
    </location>
</feature>
<feature type="compositionally biased region" description="Acidic residues" evidence="1">
    <location>
        <begin position="338"/>
        <end position="348"/>
    </location>
</feature>
<feature type="compositionally biased region" description="Low complexity" evidence="1">
    <location>
        <begin position="467"/>
        <end position="481"/>
    </location>
</feature>
<feature type="compositionally biased region" description="Basic and acidic residues" evidence="1">
    <location>
        <begin position="324"/>
        <end position="337"/>
    </location>
</feature>